<feature type="transmembrane region" description="Helical" evidence="1">
    <location>
        <begin position="35"/>
        <end position="54"/>
    </location>
</feature>
<keyword evidence="1" id="KW-1133">Transmembrane helix</keyword>
<protein>
    <submittedName>
        <fullName evidence="2">Uncharacterized protein</fullName>
    </submittedName>
</protein>
<accession>A0ABN5XLE8</accession>
<dbReference type="Proteomes" id="UP000824969">
    <property type="component" value="Chromosome"/>
</dbReference>
<dbReference type="GeneID" id="66131498"/>
<reference evidence="2 3" key="1">
    <citation type="submission" date="2019-06" db="EMBL/GenBank/DDBJ databases">
        <title>Complete genome sequence of Methanoculleus chikugoensis strain MG62.</title>
        <authorList>
            <person name="Asakawa S."/>
            <person name="Dianou D."/>
        </authorList>
    </citation>
    <scope>NUCLEOTIDE SEQUENCE [LARGE SCALE GENOMIC DNA]</scope>
    <source>
        <strain evidence="2 3">MG62</strain>
    </source>
</reference>
<feature type="transmembrane region" description="Helical" evidence="1">
    <location>
        <begin position="155"/>
        <end position="179"/>
    </location>
</feature>
<dbReference type="EMBL" id="AP019781">
    <property type="protein sequence ID" value="BBL68786.1"/>
    <property type="molecule type" value="Genomic_DNA"/>
</dbReference>
<name>A0ABN5XLE8_9EURY</name>
<feature type="transmembrane region" description="Helical" evidence="1">
    <location>
        <begin position="123"/>
        <end position="143"/>
    </location>
</feature>
<dbReference type="RefSeq" id="WP_221056833.1">
    <property type="nucleotide sequence ID" value="NZ_AP019781.1"/>
</dbReference>
<gene>
    <name evidence="2" type="ORF">MchiMG62_19670</name>
</gene>
<proteinExistence type="predicted"/>
<keyword evidence="1" id="KW-0472">Membrane</keyword>
<keyword evidence="1" id="KW-0812">Transmembrane</keyword>
<evidence type="ECO:0000313" key="2">
    <source>
        <dbReference type="EMBL" id="BBL68786.1"/>
    </source>
</evidence>
<feature type="transmembrane region" description="Helical" evidence="1">
    <location>
        <begin position="61"/>
        <end position="80"/>
    </location>
</feature>
<evidence type="ECO:0000313" key="3">
    <source>
        <dbReference type="Proteomes" id="UP000824969"/>
    </source>
</evidence>
<keyword evidence="3" id="KW-1185">Reference proteome</keyword>
<organism evidence="2 3">
    <name type="scientific">Methanoculleus chikugoensis</name>
    <dbReference type="NCBI Taxonomy" id="118126"/>
    <lineage>
        <taxon>Archaea</taxon>
        <taxon>Methanobacteriati</taxon>
        <taxon>Methanobacteriota</taxon>
        <taxon>Stenosarchaea group</taxon>
        <taxon>Methanomicrobia</taxon>
        <taxon>Methanomicrobiales</taxon>
        <taxon>Methanomicrobiaceae</taxon>
        <taxon>Methanoculleus</taxon>
    </lineage>
</organism>
<evidence type="ECO:0000256" key="1">
    <source>
        <dbReference type="SAM" id="Phobius"/>
    </source>
</evidence>
<feature type="transmembrane region" description="Helical" evidence="1">
    <location>
        <begin position="92"/>
        <end position="111"/>
    </location>
</feature>
<sequence>MKPEPLIAASAVFFFLWAVMLVTLASHGSIGSGSVIFLLSLVSLAGSVQFLRAMRRESPRWFRGIPFVAVCTALLLWTGVAARAVPDHSGNPAFQIMFLLPPAAALLLSSFPDDCRKRVRMPTVVVAILGIVSLFLAFGAFLIPPPVPAPGVMEFVGPLYALLLMPVVGLLLIVAGAACR</sequence>